<evidence type="ECO:0000256" key="10">
    <source>
        <dbReference type="ARBA" id="ARBA00022777"/>
    </source>
</evidence>
<dbReference type="PANTHER" id="PTHR43047:SF64">
    <property type="entry name" value="HISTIDINE KINASE CONTAINING CHEY-HOMOLOGOUS RECEIVER DOMAIN AND PAS DOMAIN-RELATED"/>
    <property type="match status" value="1"/>
</dbReference>
<dbReference type="FunFam" id="3.30.565.10:FF:000010">
    <property type="entry name" value="Sensor histidine kinase RcsC"/>
    <property type="match status" value="1"/>
</dbReference>
<dbReference type="InterPro" id="IPR011006">
    <property type="entry name" value="CheY-like_superfamily"/>
</dbReference>
<evidence type="ECO:0000256" key="14">
    <source>
        <dbReference type="ARBA" id="ARBA00023136"/>
    </source>
</evidence>
<keyword evidence="13" id="KW-0902">Two-component regulatory system</keyword>
<dbReference type="SMART" id="SM00073">
    <property type="entry name" value="HPT"/>
    <property type="match status" value="1"/>
</dbReference>
<keyword evidence="12" id="KW-1133">Transmembrane helix</keyword>
<evidence type="ECO:0000256" key="8">
    <source>
        <dbReference type="ARBA" id="ARBA00022692"/>
    </source>
</evidence>
<dbReference type="Pfam" id="PF01627">
    <property type="entry name" value="Hpt"/>
    <property type="match status" value="1"/>
</dbReference>
<comment type="catalytic activity">
    <reaction evidence="1">
        <text>ATP + protein L-histidine = ADP + protein N-phospho-L-histidine.</text>
        <dbReference type="EC" id="2.7.13.3"/>
    </reaction>
</comment>
<dbReference type="AlphaFoldDB" id="A4U3D9"/>
<dbReference type="Pfam" id="PF02518">
    <property type="entry name" value="HATPase_c"/>
    <property type="match status" value="1"/>
</dbReference>
<accession>A4U3D9</accession>
<evidence type="ECO:0000313" key="21">
    <source>
        <dbReference type="EMBL" id="CAM77396.1"/>
    </source>
</evidence>
<keyword evidence="11" id="KW-0067">ATP-binding</keyword>
<comment type="subcellular location">
    <subcellularLocation>
        <location evidence="2">Cell inner membrane</location>
        <topology evidence="2">Multi-pass membrane protein</topology>
    </subcellularLocation>
</comment>
<proteinExistence type="predicted"/>
<evidence type="ECO:0000256" key="11">
    <source>
        <dbReference type="ARBA" id="ARBA00022840"/>
    </source>
</evidence>
<keyword evidence="6 16" id="KW-0597">Phosphoprotein</keyword>
<dbReference type="SUPFAM" id="SSF47226">
    <property type="entry name" value="Histidine-containing phosphotransfer domain, HPT domain"/>
    <property type="match status" value="1"/>
</dbReference>
<dbReference type="SUPFAM" id="SSF47384">
    <property type="entry name" value="Homodimeric domain of signal transducing histidine kinase"/>
    <property type="match status" value="1"/>
</dbReference>
<keyword evidence="14" id="KW-0472">Membrane</keyword>
<dbReference type="InterPro" id="IPR008207">
    <property type="entry name" value="Sig_transdc_His_kin_Hpt_dom"/>
</dbReference>
<dbReference type="EMBL" id="CU459003">
    <property type="protein sequence ID" value="CAM77396.1"/>
    <property type="molecule type" value="Genomic_DNA"/>
</dbReference>
<feature type="domain" description="HPt" evidence="20">
    <location>
        <begin position="546"/>
        <end position="640"/>
    </location>
</feature>
<name>A4U3D9_9PROT</name>
<dbReference type="PROSITE" id="PS50894">
    <property type="entry name" value="HPT"/>
    <property type="match status" value="1"/>
</dbReference>
<evidence type="ECO:0000256" key="1">
    <source>
        <dbReference type="ARBA" id="ARBA00000085"/>
    </source>
</evidence>
<feature type="domain" description="Histidine kinase" evidence="18">
    <location>
        <begin position="164"/>
        <end position="382"/>
    </location>
</feature>
<keyword evidence="7" id="KW-0808">Transferase</keyword>
<keyword evidence="5" id="KW-0997">Cell inner membrane</keyword>
<dbReference type="Gene3D" id="1.10.287.130">
    <property type="match status" value="1"/>
</dbReference>
<dbReference type="PRINTS" id="PR00344">
    <property type="entry name" value="BCTRLSENSOR"/>
</dbReference>
<dbReference type="PROSITE" id="PS50109">
    <property type="entry name" value="HIS_KIN"/>
    <property type="match status" value="1"/>
</dbReference>
<evidence type="ECO:0000259" key="19">
    <source>
        <dbReference type="PROSITE" id="PS50110"/>
    </source>
</evidence>
<evidence type="ECO:0000259" key="18">
    <source>
        <dbReference type="PROSITE" id="PS50109"/>
    </source>
</evidence>
<evidence type="ECO:0000256" key="9">
    <source>
        <dbReference type="ARBA" id="ARBA00022741"/>
    </source>
</evidence>
<keyword evidence="8" id="KW-0812">Transmembrane</keyword>
<keyword evidence="4" id="KW-1003">Cell membrane</keyword>
<dbReference type="InterPro" id="IPR001789">
    <property type="entry name" value="Sig_transdc_resp-reg_receiver"/>
</dbReference>
<protein>
    <recommendedName>
        <fullName evidence="3">histidine kinase</fullName>
        <ecNumber evidence="3">2.7.13.3</ecNumber>
    </recommendedName>
</protein>
<keyword evidence="9" id="KW-0547">Nucleotide-binding</keyword>
<dbReference type="InterPro" id="IPR003594">
    <property type="entry name" value="HATPase_dom"/>
</dbReference>
<dbReference type="GO" id="GO:0005886">
    <property type="term" value="C:plasma membrane"/>
    <property type="evidence" value="ECO:0007669"/>
    <property type="project" value="UniProtKB-SubCell"/>
</dbReference>
<feature type="modified residue" description="4-aspartylphosphate" evidence="16">
    <location>
        <position position="69"/>
    </location>
</feature>
<organism evidence="21">
    <name type="scientific">Magnetospirillum gryphiswaldense</name>
    <dbReference type="NCBI Taxonomy" id="55518"/>
    <lineage>
        <taxon>Bacteria</taxon>
        <taxon>Pseudomonadati</taxon>
        <taxon>Pseudomonadota</taxon>
        <taxon>Alphaproteobacteria</taxon>
        <taxon>Rhodospirillales</taxon>
        <taxon>Rhodospirillaceae</taxon>
        <taxon>Magnetospirillum</taxon>
    </lineage>
</organism>
<reference evidence="21" key="1">
    <citation type="journal article" date="2007" name="J. Bacteriol.">
        <title>Comparative genome analysis of four magnetotactic bacteria reveals a complex set of group-specific genes implicated in magnetosome biomineralization and function.</title>
        <authorList>
            <person name="Richter M."/>
            <person name="Kube M."/>
            <person name="Bazylinski D.A."/>
            <person name="Lombardot T."/>
            <person name="Gloeckner F.O."/>
            <person name="Reinhardt R."/>
            <person name="Schueler D."/>
        </authorList>
    </citation>
    <scope>NUCLEOTIDE SEQUENCE</scope>
    <source>
        <strain evidence="21">MSR-1</strain>
    </source>
</reference>
<dbReference type="InterPro" id="IPR036890">
    <property type="entry name" value="HATPase_C_sf"/>
</dbReference>
<dbReference type="SMART" id="SM00388">
    <property type="entry name" value="HisKA"/>
    <property type="match status" value="1"/>
</dbReference>
<feature type="domain" description="Response regulatory" evidence="19">
    <location>
        <begin position="402"/>
        <end position="519"/>
    </location>
</feature>
<keyword evidence="17" id="KW-0175">Coiled coil</keyword>
<dbReference type="Pfam" id="PF00512">
    <property type="entry name" value="HisKA"/>
    <property type="match status" value="1"/>
</dbReference>
<dbReference type="Gene3D" id="3.40.50.2300">
    <property type="match status" value="2"/>
</dbReference>
<dbReference type="CDD" id="cd00082">
    <property type="entry name" value="HisKA"/>
    <property type="match status" value="1"/>
</dbReference>
<dbReference type="Gene3D" id="3.30.565.10">
    <property type="entry name" value="Histidine kinase-like ATPase, C-terminal domain"/>
    <property type="match status" value="1"/>
</dbReference>
<evidence type="ECO:0000256" key="15">
    <source>
        <dbReference type="PROSITE-ProRule" id="PRU00110"/>
    </source>
</evidence>
<evidence type="ECO:0000256" key="13">
    <source>
        <dbReference type="ARBA" id="ARBA00023012"/>
    </source>
</evidence>
<feature type="modified residue" description="4-aspartylphosphate" evidence="16">
    <location>
        <position position="451"/>
    </location>
</feature>
<feature type="modified residue" description="Phosphohistidine" evidence="15">
    <location>
        <position position="585"/>
    </location>
</feature>
<keyword evidence="10 21" id="KW-0418">Kinase</keyword>
<dbReference type="SUPFAM" id="SSF55874">
    <property type="entry name" value="ATPase domain of HSP90 chaperone/DNA topoisomerase II/histidine kinase"/>
    <property type="match status" value="1"/>
</dbReference>
<dbReference type="FunFam" id="1.10.287.130:FF:000004">
    <property type="entry name" value="Ethylene receptor 1"/>
    <property type="match status" value="1"/>
</dbReference>
<evidence type="ECO:0000256" key="16">
    <source>
        <dbReference type="PROSITE-ProRule" id="PRU00169"/>
    </source>
</evidence>
<feature type="coiled-coil region" evidence="17">
    <location>
        <begin position="130"/>
        <end position="160"/>
    </location>
</feature>
<dbReference type="Pfam" id="PF00072">
    <property type="entry name" value="Response_reg"/>
    <property type="match status" value="2"/>
</dbReference>
<sequence>MVRYRQTAGGVTMDPIRVLLLEDDPADARLVDLMLRKAPRTLFSVEICSKLAQAVERLAQGGFNVVLADLSLPDSSGLATLKALTDTAPDMAVVVLTGNDDDAQAIEALKHGAQDYLVKGRDDGFILSRVVRYAVERKNAEQALREARDKAEEAAQVKSLFLATVGHEIRTPLNGILGMARLLLDTPLDQRQKVFAETVVSSGELLLGLVNDILDFSRLEADGLTLETTSFDLLNMVEDIRLLMAPRAADKGLTLGCRFPPEVQRQVSGDPLRLRQVLLNLVGNAIKFTANGSVMIAVAKEEASGMVRFSVSDTGIGIPEEARDILFNEFSQADSSVARRYGGAGLGLAICKRLVTLMGGAIGFDSTPGSGTQFWFRIPFSDAVLAATTASAKEIPTLMPQVVLLVDDNEVNLQVASGLLQRHGHTVMTAADGPAALDLARRHRFDLVLLDKHMPDMDGLEVARCLRGLPDADPAQHIWLLTANPVEQDVRAWRDAGIDGCLAKPFRVEEVAGILAGGTAGAGRQSSGGPSLVNLPDLLADMRDLGHERMRGLVDLFGRSAVQDLEAALVRAAAGDLEGLASPVHRLASASSSLHLTALAARCRAIENAARARDGKAQNLAKDLGELWDRSLKALNEVVV</sequence>
<dbReference type="InterPro" id="IPR004358">
    <property type="entry name" value="Sig_transdc_His_kin-like_C"/>
</dbReference>
<dbReference type="Gene3D" id="1.20.120.160">
    <property type="entry name" value="HPT domain"/>
    <property type="match status" value="1"/>
</dbReference>
<dbReference type="InterPro" id="IPR036641">
    <property type="entry name" value="HPT_dom_sf"/>
</dbReference>
<dbReference type="GO" id="GO:0000155">
    <property type="term" value="F:phosphorelay sensor kinase activity"/>
    <property type="evidence" value="ECO:0007669"/>
    <property type="project" value="InterPro"/>
</dbReference>
<dbReference type="EC" id="2.7.13.3" evidence="3"/>
<evidence type="ECO:0000256" key="4">
    <source>
        <dbReference type="ARBA" id="ARBA00022475"/>
    </source>
</evidence>
<dbReference type="SMART" id="SM00448">
    <property type="entry name" value="REC"/>
    <property type="match status" value="2"/>
</dbReference>
<dbReference type="InterPro" id="IPR003661">
    <property type="entry name" value="HisK_dim/P_dom"/>
</dbReference>
<dbReference type="InterPro" id="IPR036097">
    <property type="entry name" value="HisK_dim/P_sf"/>
</dbReference>
<evidence type="ECO:0000259" key="20">
    <source>
        <dbReference type="PROSITE" id="PS50894"/>
    </source>
</evidence>
<evidence type="ECO:0000256" key="3">
    <source>
        <dbReference type="ARBA" id="ARBA00012438"/>
    </source>
</evidence>
<evidence type="ECO:0000256" key="17">
    <source>
        <dbReference type="SAM" id="Coils"/>
    </source>
</evidence>
<gene>
    <name evidence="21" type="ORF">MGR_2954</name>
</gene>
<evidence type="ECO:0000256" key="6">
    <source>
        <dbReference type="ARBA" id="ARBA00022553"/>
    </source>
</evidence>
<feature type="domain" description="Response regulatory" evidence="19">
    <location>
        <begin position="17"/>
        <end position="134"/>
    </location>
</feature>
<dbReference type="SMART" id="SM00387">
    <property type="entry name" value="HATPase_c"/>
    <property type="match status" value="1"/>
</dbReference>
<dbReference type="PROSITE" id="PS50110">
    <property type="entry name" value="RESPONSE_REGULATORY"/>
    <property type="match status" value="2"/>
</dbReference>
<evidence type="ECO:0000256" key="12">
    <source>
        <dbReference type="ARBA" id="ARBA00022989"/>
    </source>
</evidence>
<dbReference type="CDD" id="cd16922">
    <property type="entry name" value="HATPase_EvgS-ArcB-TorS-like"/>
    <property type="match status" value="1"/>
</dbReference>
<evidence type="ECO:0000256" key="5">
    <source>
        <dbReference type="ARBA" id="ARBA00022519"/>
    </source>
</evidence>
<dbReference type="CDD" id="cd00156">
    <property type="entry name" value="REC"/>
    <property type="match status" value="1"/>
</dbReference>
<evidence type="ECO:0000256" key="7">
    <source>
        <dbReference type="ARBA" id="ARBA00022679"/>
    </source>
</evidence>
<dbReference type="SUPFAM" id="SSF52172">
    <property type="entry name" value="CheY-like"/>
    <property type="match status" value="2"/>
</dbReference>
<dbReference type="GO" id="GO:0005524">
    <property type="term" value="F:ATP binding"/>
    <property type="evidence" value="ECO:0007669"/>
    <property type="project" value="UniProtKB-KW"/>
</dbReference>
<dbReference type="InterPro" id="IPR005467">
    <property type="entry name" value="His_kinase_dom"/>
</dbReference>
<evidence type="ECO:0000256" key="2">
    <source>
        <dbReference type="ARBA" id="ARBA00004429"/>
    </source>
</evidence>
<dbReference type="PANTHER" id="PTHR43047">
    <property type="entry name" value="TWO-COMPONENT HISTIDINE PROTEIN KINASE"/>
    <property type="match status" value="1"/>
</dbReference>
<dbReference type="CDD" id="cd17546">
    <property type="entry name" value="REC_hyHK_CKI1_RcsC-like"/>
    <property type="match status" value="1"/>
</dbReference>